<dbReference type="InterPro" id="IPR051164">
    <property type="entry name" value="NmrA-like_oxidored"/>
</dbReference>
<proteinExistence type="inferred from homology"/>
<evidence type="ECO:0000313" key="5">
    <source>
        <dbReference type="EMBL" id="OCF55882.1"/>
    </source>
</evidence>
<dbReference type="Proteomes" id="UP000092583">
    <property type="component" value="Unassembled WGS sequence"/>
</dbReference>
<dbReference type="InterPro" id="IPR036291">
    <property type="entry name" value="NAD(P)-bd_dom_sf"/>
</dbReference>
<evidence type="ECO:0000256" key="2">
    <source>
        <dbReference type="ARBA" id="ARBA00022857"/>
    </source>
</evidence>
<keyword evidence="3" id="KW-0560">Oxidoreductase</keyword>
<dbReference type="PANTHER" id="PTHR42748">
    <property type="entry name" value="NITROGEN METABOLITE REPRESSION PROTEIN NMRA FAMILY MEMBER"/>
    <property type="match status" value="1"/>
</dbReference>
<evidence type="ECO:0000313" key="6">
    <source>
        <dbReference type="Proteomes" id="UP000092583"/>
    </source>
</evidence>
<reference evidence="6" key="2">
    <citation type="submission" date="2013-12" db="EMBL/GenBank/DDBJ databases">
        <title>Evolution of pathogenesis and genome organization in the Tremellales.</title>
        <authorList>
            <person name="Cuomo C."/>
            <person name="Litvintseva A."/>
            <person name="Heitman J."/>
            <person name="Chen Y."/>
            <person name="Sun S."/>
            <person name="Springer D."/>
            <person name="Dromer F."/>
            <person name="Young S."/>
            <person name="Zeng Q."/>
            <person name="Chapman S."/>
            <person name="Gujja S."/>
            <person name="Saif S."/>
            <person name="Birren B."/>
        </authorList>
    </citation>
    <scope>NUCLEOTIDE SEQUENCE [LARGE SCALE GENOMIC DNA]</scope>
    <source>
        <strain evidence="6">CBS 10435</strain>
    </source>
</reference>
<dbReference type="Pfam" id="PF05368">
    <property type="entry name" value="NmrA"/>
    <property type="match status" value="1"/>
</dbReference>
<dbReference type="PANTHER" id="PTHR42748:SF30">
    <property type="entry name" value="NMRA-LIKE DOMAIN-CONTAINING PROTEIN"/>
    <property type="match status" value="1"/>
</dbReference>
<dbReference type="STRING" id="1331196.A0A1B9IK10"/>
<dbReference type="SUPFAM" id="SSF51735">
    <property type="entry name" value="NAD(P)-binding Rossmann-fold domains"/>
    <property type="match status" value="1"/>
</dbReference>
<protein>
    <recommendedName>
        <fullName evidence="4">NmrA-like domain-containing protein</fullName>
    </recommendedName>
</protein>
<feature type="domain" description="NmrA-like" evidence="4">
    <location>
        <begin position="5"/>
        <end position="259"/>
    </location>
</feature>
<dbReference type="OrthoDB" id="300709at2759"/>
<dbReference type="GO" id="GO:0005634">
    <property type="term" value="C:nucleus"/>
    <property type="evidence" value="ECO:0007669"/>
    <property type="project" value="TreeGrafter"/>
</dbReference>
<accession>A0A1B9IK10</accession>
<name>A0A1B9IK10_9TREE</name>
<dbReference type="InterPro" id="IPR008030">
    <property type="entry name" value="NmrA-like"/>
</dbReference>
<dbReference type="Gene3D" id="3.90.25.10">
    <property type="entry name" value="UDP-galactose 4-epimerase, domain 1"/>
    <property type="match status" value="1"/>
</dbReference>
<dbReference type="EMBL" id="KI669465">
    <property type="protein sequence ID" value="OCF55882.1"/>
    <property type="molecule type" value="Genomic_DNA"/>
</dbReference>
<evidence type="ECO:0000256" key="3">
    <source>
        <dbReference type="ARBA" id="ARBA00023002"/>
    </source>
</evidence>
<keyword evidence="6" id="KW-1185">Reference proteome</keyword>
<gene>
    <name evidence="5" type="ORF">L486_06638</name>
</gene>
<keyword evidence="2" id="KW-0521">NADP</keyword>
<dbReference type="Gene3D" id="3.40.50.720">
    <property type="entry name" value="NAD(P)-binding Rossmann-like Domain"/>
    <property type="match status" value="1"/>
</dbReference>
<reference evidence="5 6" key="1">
    <citation type="submission" date="2013-07" db="EMBL/GenBank/DDBJ databases">
        <title>The Genome Sequence of Kwoniella mangroviensis CBS10435.</title>
        <authorList>
            <consortium name="The Broad Institute Genome Sequencing Platform"/>
            <person name="Cuomo C."/>
            <person name="Litvintseva A."/>
            <person name="Chen Y."/>
            <person name="Heitman J."/>
            <person name="Sun S."/>
            <person name="Springer D."/>
            <person name="Dromer F."/>
            <person name="Young S.K."/>
            <person name="Zeng Q."/>
            <person name="Gargeya S."/>
            <person name="Fitzgerald M."/>
            <person name="Abouelleil A."/>
            <person name="Alvarado L."/>
            <person name="Berlin A.M."/>
            <person name="Chapman S.B."/>
            <person name="Dewar J."/>
            <person name="Goldberg J."/>
            <person name="Griggs A."/>
            <person name="Gujja S."/>
            <person name="Hansen M."/>
            <person name="Howarth C."/>
            <person name="Imamovic A."/>
            <person name="Larimer J."/>
            <person name="McCowan C."/>
            <person name="Murphy C."/>
            <person name="Pearson M."/>
            <person name="Priest M."/>
            <person name="Roberts A."/>
            <person name="Saif S."/>
            <person name="Shea T."/>
            <person name="Sykes S."/>
            <person name="Wortman J."/>
            <person name="Nusbaum C."/>
            <person name="Birren B."/>
        </authorList>
    </citation>
    <scope>NUCLEOTIDE SEQUENCE [LARGE SCALE GENOMIC DNA]</scope>
    <source>
        <strain evidence="5 6">CBS 10435</strain>
    </source>
</reference>
<dbReference type="GO" id="GO:0016491">
    <property type="term" value="F:oxidoreductase activity"/>
    <property type="evidence" value="ECO:0007669"/>
    <property type="project" value="UniProtKB-KW"/>
</dbReference>
<organism evidence="5 6">
    <name type="scientific">Kwoniella mangroviensis CBS 10435</name>
    <dbReference type="NCBI Taxonomy" id="1331196"/>
    <lineage>
        <taxon>Eukaryota</taxon>
        <taxon>Fungi</taxon>
        <taxon>Dikarya</taxon>
        <taxon>Basidiomycota</taxon>
        <taxon>Agaricomycotina</taxon>
        <taxon>Tremellomycetes</taxon>
        <taxon>Tremellales</taxon>
        <taxon>Cryptococcaceae</taxon>
        <taxon>Kwoniella</taxon>
    </lineage>
</organism>
<evidence type="ECO:0000256" key="1">
    <source>
        <dbReference type="ARBA" id="ARBA00006328"/>
    </source>
</evidence>
<sequence>MSNQDKTIVVFTATGVQGGSVVDSLLEAGYKVVGLTRNVEGSGAKALKAKGAEVAYADSADVNSYKETLKGAYGVFINVDFWNIFAAQNEDAEASAKEETRQAVEALKAVKEAGVKHVVYSSVDDNTQCPHWQSKADASKWAYANNVPFTNLLTTAYFENISSYRLVQGPKEDGSYTFVLPMLDDTIHYGFSATQTGLWVKEAFNNPDRWIGKDLYAVSGEETISEIAQILSEISGKKVDTLHLTKEAFSSEGMKKQLGEEYWRNWDLFVNKRITRDVKSSMALAPEARDFKTWAQNDKTIREILQF</sequence>
<comment type="similarity">
    <text evidence="1">Belongs to the NmrA-type oxidoreductase family.</text>
</comment>
<evidence type="ECO:0000259" key="4">
    <source>
        <dbReference type="Pfam" id="PF05368"/>
    </source>
</evidence>
<dbReference type="AlphaFoldDB" id="A0A1B9IK10"/>
<dbReference type="CDD" id="cd05251">
    <property type="entry name" value="NmrA_like_SDR_a"/>
    <property type="match status" value="1"/>
</dbReference>